<evidence type="ECO:0008006" key="4">
    <source>
        <dbReference type="Google" id="ProtNLM"/>
    </source>
</evidence>
<reference evidence="2 3" key="1">
    <citation type="journal article" date="2013" name="PLoS Genet.">
        <title>Genomic mechanisms accounting for the adaptation to parasitism in nematode-trapping fungi.</title>
        <authorList>
            <person name="Meerupati T."/>
            <person name="Andersson K.M."/>
            <person name="Friman E."/>
            <person name="Kumar D."/>
            <person name="Tunlid A."/>
            <person name="Ahren D."/>
        </authorList>
    </citation>
    <scope>NUCLEOTIDE SEQUENCE [LARGE SCALE GENOMIC DNA]</scope>
    <source>
        <strain evidence="2 3">CBS 200.50</strain>
    </source>
</reference>
<dbReference type="AlphaFoldDB" id="S8BV03"/>
<accession>S8BV03</accession>
<proteinExistence type="predicted"/>
<evidence type="ECO:0000313" key="3">
    <source>
        <dbReference type="Proteomes" id="UP000015100"/>
    </source>
</evidence>
<dbReference type="EMBL" id="AQGS01000487">
    <property type="protein sequence ID" value="EPS39147.1"/>
    <property type="molecule type" value="Genomic_DNA"/>
</dbReference>
<dbReference type="OMA" id="KRREWYP"/>
<reference evidence="3" key="2">
    <citation type="submission" date="2013-04" db="EMBL/GenBank/DDBJ databases">
        <title>Genomic mechanisms accounting for the adaptation to parasitism in nematode-trapping fungi.</title>
        <authorList>
            <person name="Ahren D.G."/>
        </authorList>
    </citation>
    <scope>NUCLEOTIDE SEQUENCE [LARGE SCALE GENOMIC DNA]</scope>
    <source>
        <strain evidence="3">CBS 200.50</strain>
    </source>
</reference>
<feature type="region of interest" description="Disordered" evidence="1">
    <location>
        <begin position="1"/>
        <end position="35"/>
    </location>
</feature>
<dbReference type="OrthoDB" id="5302103at2759"/>
<organism evidence="2 3">
    <name type="scientific">Dactylellina haptotyla (strain CBS 200.50)</name>
    <name type="common">Nematode-trapping fungus</name>
    <name type="synonym">Monacrosporium haptotylum</name>
    <dbReference type="NCBI Taxonomy" id="1284197"/>
    <lineage>
        <taxon>Eukaryota</taxon>
        <taxon>Fungi</taxon>
        <taxon>Dikarya</taxon>
        <taxon>Ascomycota</taxon>
        <taxon>Pezizomycotina</taxon>
        <taxon>Orbiliomycetes</taxon>
        <taxon>Orbiliales</taxon>
        <taxon>Orbiliaceae</taxon>
        <taxon>Dactylellina</taxon>
    </lineage>
</organism>
<keyword evidence="3" id="KW-1185">Reference proteome</keyword>
<dbReference type="Proteomes" id="UP000015100">
    <property type="component" value="Unassembled WGS sequence"/>
</dbReference>
<protein>
    <recommendedName>
        <fullName evidence="4">PCI domain-containing protein</fullName>
    </recommendedName>
</protein>
<feature type="compositionally biased region" description="Polar residues" evidence="1">
    <location>
        <begin position="16"/>
        <end position="25"/>
    </location>
</feature>
<evidence type="ECO:0000256" key="1">
    <source>
        <dbReference type="SAM" id="MobiDB-lite"/>
    </source>
</evidence>
<evidence type="ECO:0000313" key="2">
    <source>
        <dbReference type="EMBL" id="EPS39147.1"/>
    </source>
</evidence>
<name>S8BV03_DACHA</name>
<dbReference type="HOGENOM" id="CLU_1069653_0_0_1"/>
<sequence length="260" mass="29326">MPGSIASTEAGDGRATPTTTRNSSPEFLPSGSGGLRSGSVIENQVSNLNLDDSVISLPSSEETVTQKRREWYPLAWRKFLEKNNYDGVITTVRRYLDIMDKSNLDIECYFALMMALTTKKNKDSSILDEIDMSSLSDTELVDIHLLRSIIYLKYNEVDKALQEGKIASEKSVGLDLQETCYYILALIACYTEDYVEASFRKSVISEGFQLKPRFGDLIKRLSFRDAKWQIRGLTTYTDKPRYTGPLDIAKDLPIPSNFLV</sequence>
<comment type="caution">
    <text evidence="2">The sequence shown here is derived from an EMBL/GenBank/DDBJ whole genome shotgun (WGS) entry which is preliminary data.</text>
</comment>
<gene>
    <name evidence="2" type="ORF">H072_7074</name>
</gene>